<keyword evidence="3" id="KW-1185">Reference proteome</keyword>
<dbReference type="Proteomes" id="UP000199440">
    <property type="component" value="Unassembled WGS sequence"/>
</dbReference>
<evidence type="ECO:0000259" key="1">
    <source>
        <dbReference type="Pfam" id="PF21781"/>
    </source>
</evidence>
<dbReference type="InterPro" id="IPR049241">
    <property type="entry name" value="DUF6876"/>
</dbReference>
<dbReference type="EMBL" id="FNGV01000006">
    <property type="protein sequence ID" value="SDM21560.1"/>
    <property type="molecule type" value="Genomic_DNA"/>
</dbReference>
<dbReference type="STRING" id="192904.SAMN04488514_106103"/>
<dbReference type="AlphaFoldDB" id="A0A1G9RER5"/>
<organism evidence="2 3">
    <name type="scientific">Kriegella aquimaris</name>
    <dbReference type="NCBI Taxonomy" id="192904"/>
    <lineage>
        <taxon>Bacteria</taxon>
        <taxon>Pseudomonadati</taxon>
        <taxon>Bacteroidota</taxon>
        <taxon>Flavobacteriia</taxon>
        <taxon>Flavobacteriales</taxon>
        <taxon>Flavobacteriaceae</taxon>
        <taxon>Kriegella</taxon>
    </lineage>
</organism>
<feature type="domain" description="DUF6876" evidence="1">
    <location>
        <begin position="26"/>
        <end position="145"/>
    </location>
</feature>
<dbReference type="Pfam" id="PF21781">
    <property type="entry name" value="DUF6876"/>
    <property type="match status" value="1"/>
</dbReference>
<proteinExistence type="predicted"/>
<protein>
    <recommendedName>
        <fullName evidence="1">DUF6876 domain-containing protein</fullName>
    </recommendedName>
</protein>
<gene>
    <name evidence="2" type="ORF">SAMN04488514_106103</name>
</gene>
<sequence length="145" mass="16389">MDAVHAGWHPYHKLKTIGMEALGEQQLQNALSAFSGTQSLHKIPLLNTIITDGILYLANTANCFWLVTDASVIAKSLMDRSPFVTVDLKKLSPEKKEALGYEAIIEYSDGNNTILETRKYHLTDFPLERIRLFFTNNTLMLPSEY</sequence>
<evidence type="ECO:0000313" key="3">
    <source>
        <dbReference type="Proteomes" id="UP000199440"/>
    </source>
</evidence>
<accession>A0A1G9RER5</accession>
<evidence type="ECO:0000313" key="2">
    <source>
        <dbReference type="EMBL" id="SDM21560.1"/>
    </source>
</evidence>
<reference evidence="3" key="1">
    <citation type="submission" date="2016-10" db="EMBL/GenBank/DDBJ databases">
        <authorList>
            <person name="Varghese N."/>
            <person name="Submissions S."/>
        </authorList>
    </citation>
    <scope>NUCLEOTIDE SEQUENCE [LARGE SCALE GENOMIC DNA]</scope>
    <source>
        <strain evidence="3">DSM 19886</strain>
    </source>
</reference>
<name>A0A1G9RER5_9FLAO</name>